<evidence type="ECO:0000313" key="1">
    <source>
        <dbReference type="EMBL" id="MBT1685203.1"/>
    </source>
</evidence>
<dbReference type="Pfam" id="PF13376">
    <property type="entry name" value="OmdA"/>
    <property type="match status" value="1"/>
</dbReference>
<reference evidence="1 2" key="1">
    <citation type="submission" date="2021-05" db="EMBL/GenBank/DDBJ databases">
        <title>A Polyphasic approach of four new species of the genus Ohtaekwangia: Ohtaekwangia histidinii sp. nov., Ohtaekwangia cretensis sp. nov., Ohtaekwangia indiensis sp. nov., Ohtaekwangia reichenbachii sp. nov. from diverse environment.</title>
        <authorList>
            <person name="Octaviana S."/>
        </authorList>
    </citation>
    <scope>NUCLEOTIDE SEQUENCE [LARGE SCALE GENOMIC DNA]</scope>
    <source>
        <strain evidence="1 2">PWU37</strain>
    </source>
</reference>
<organism evidence="1 2">
    <name type="scientific">Dawidia soli</name>
    <dbReference type="NCBI Taxonomy" id="2782352"/>
    <lineage>
        <taxon>Bacteria</taxon>
        <taxon>Pseudomonadati</taxon>
        <taxon>Bacteroidota</taxon>
        <taxon>Cytophagia</taxon>
        <taxon>Cytophagales</taxon>
        <taxon>Chryseotaleaceae</taxon>
        <taxon>Dawidia</taxon>
    </lineage>
</organism>
<dbReference type="RefSeq" id="WP_254088458.1">
    <property type="nucleotide sequence ID" value="NZ_JAHESC010000002.1"/>
</dbReference>
<dbReference type="InterPro" id="IPR015018">
    <property type="entry name" value="DUF1905"/>
</dbReference>
<dbReference type="Gene3D" id="2.40.30.100">
    <property type="entry name" value="AF2212/PG0164-like"/>
    <property type="match status" value="1"/>
</dbReference>
<dbReference type="Proteomes" id="UP001319180">
    <property type="component" value="Unassembled WGS sequence"/>
</dbReference>
<dbReference type="Pfam" id="PF08922">
    <property type="entry name" value="DUF1905"/>
    <property type="match status" value="1"/>
</dbReference>
<comment type="caution">
    <text evidence="1">The sequence shown here is derived from an EMBL/GenBank/DDBJ whole genome shotgun (WGS) entry which is preliminary data.</text>
</comment>
<sequence>MLKFKDHIKIIGINPYVSVPERILKKIFEQAGKDKGHIRIKGTVNGEAYKQTLVKYSGEWRLYINTIMLKDSPKRIGEKIELTVEFDSEGREVPVSPEFLKVLKKDKDARQVFDALSPSRQNEIMRYLASLKTKESLDRNIVRAINFLHGKERFMGRDRP</sequence>
<name>A0AAP2D4K7_9BACT</name>
<dbReference type="AlphaFoldDB" id="A0AAP2D4K7"/>
<accession>A0AAP2D4K7</accession>
<dbReference type="InterPro" id="IPR037079">
    <property type="entry name" value="AF2212/PG0164-like_sf"/>
</dbReference>
<dbReference type="EMBL" id="JAHESC010000002">
    <property type="protein sequence ID" value="MBT1685203.1"/>
    <property type="molecule type" value="Genomic_DNA"/>
</dbReference>
<protein>
    <submittedName>
        <fullName evidence="1">YdeI/OmpD-associated family protein</fullName>
    </submittedName>
</protein>
<proteinExistence type="predicted"/>
<dbReference type="SUPFAM" id="SSF141694">
    <property type="entry name" value="AF2212/PG0164-like"/>
    <property type="match status" value="1"/>
</dbReference>
<evidence type="ECO:0000313" key="2">
    <source>
        <dbReference type="Proteomes" id="UP001319180"/>
    </source>
</evidence>
<keyword evidence="2" id="KW-1185">Reference proteome</keyword>
<gene>
    <name evidence="1" type="ORF">KK078_01485</name>
</gene>